<keyword evidence="1" id="KW-0472">Membrane</keyword>
<accession>A0A0U3EAD7</accession>
<organism evidence="2 3">
    <name type="scientific">Ignicoccus islandicus DSM 13165</name>
    <dbReference type="NCBI Taxonomy" id="940295"/>
    <lineage>
        <taxon>Archaea</taxon>
        <taxon>Thermoproteota</taxon>
        <taxon>Thermoprotei</taxon>
        <taxon>Desulfurococcales</taxon>
        <taxon>Desulfurococcaceae</taxon>
        <taxon>Ignicoccus</taxon>
    </lineage>
</organism>
<proteinExistence type="predicted"/>
<protein>
    <recommendedName>
        <fullName evidence="4">Archaeal Type IV pilin N-terminal domain-containing protein</fullName>
    </recommendedName>
</protein>
<dbReference type="KEGG" id="iis:EYM_02110"/>
<reference evidence="2 3" key="1">
    <citation type="submission" date="2013-11" db="EMBL/GenBank/DDBJ databases">
        <title>Comparative genomics of Ignicoccus.</title>
        <authorList>
            <person name="Podar M."/>
        </authorList>
    </citation>
    <scope>NUCLEOTIDE SEQUENCE [LARGE SCALE GENOMIC DNA]</scope>
    <source>
        <strain evidence="2 3">DSM 13165</strain>
    </source>
</reference>
<feature type="transmembrane region" description="Helical" evidence="1">
    <location>
        <begin position="12"/>
        <end position="32"/>
    </location>
</feature>
<dbReference type="NCBIfam" id="TIGR02537">
    <property type="entry name" value="arch_flag_Nterm"/>
    <property type="match status" value="1"/>
</dbReference>
<gene>
    <name evidence="2" type="ORF">EYM_02110</name>
</gene>
<keyword evidence="3" id="KW-1185">Reference proteome</keyword>
<dbReference type="RefSeq" id="WP_075049448.1">
    <property type="nucleotide sequence ID" value="NZ_CP006867.1"/>
</dbReference>
<name>A0A0U3EAD7_9CREN</name>
<dbReference type="STRING" id="940295.EYM_02110"/>
<sequence>MKALRKGVSPVIATLLLILIAVAAAVLLYTWVGSLSANVAGSQVTGKTLTVIQATWAMGDYRDGTGAGFKVDYPVLIISFKAPPAAVGGAGAGQNLVTIDNVDVIYAGRILCHYAAFLQSTDDQHTGSTAGGLQSYGIAFAGFGGQTAGQLDGNDQLPPGGIVLAFANTQGVGAKGQVTDADLTDGITAPTGTTTAYIYATDGTNTYTTDSFATIVAGVWEVTYPSTNKVETNFKSTNAVIRYDRWTGSTLNVAYHDGTNAQQRAIDTFDLAKVGQDDWSLVIWCQKVNPNVMDNVDIRLQFQDGSTWETTVPLTVQ</sequence>
<evidence type="ECO:0000313" key="3">
    <source>
        <dbReference type="Proteomes" id="UP000060778"/>
    </source>
</evidence>
<keyword evidence="1" id="KW-0812">Transmembrane</keyword>
<dbReference type="AlphaFoldDB" id="A0A0U3EAD7"/>
<evidence type="ECO:0000256" key="1">
    <source>
        <dbReference type="SAM" id="Phobius"/>
    </source>
</evidence>
<dbReference type="OrthoDB" id="384299at2157"/>
<dbReference type="InterPro" id="IPR013373">
    <property type="entry name" value="Flagellin/pilin_N_arc"/>
</dbReference>
<dbReference type="GeneID" id="30679824"/>
<evidence type="ECO:0000313" key="2">
    <source>
        <dbReference type="EMBL" id="ALU12286.1"/>
    </source>
</evidence>
<dbReference type="Proteomes" id="UP000060778">
    <property type="component" value="Chromosome"/>
</dbReference>
<evidence type="ECO:0008006" key="4">
    <source>
        <dbReference type="Google" id="ProtNLM"/>
    </source>
</evidence>
<dbReference type="EMBL" id="CP006867">
    <property type="protein sequence ID" value="ALU12286.1"/>
    <property type="molecule type" value="Genomic_DNA"/>
</dbReference>
<keyword evidence="1" id="KW-1133">Transmembrane helix</keyword>